<dbReference type="Proteomes" id="UP001142489">
    <property type="component" value="Unassembled WGS sequence"/>
</dbReference>
<dbReference type="EMBL" id="JAPFRF010000001">
    <property type="protein sequence ID" value="KAJ7344557.1"/>
    <property type="molecule type" value="Genomic_DNA"/>
</dbReference>
<feature type="region of interest" description="Disordered" evidence="1">
    <location>
        <begin position="1"/>
        <end position="164"/>
    </location>
</feature>
<accession>A0A9Q0Y647</accession>
<name>A0A9Q0Y647_9SAUR</name>
<comment type="caution">
    <text evidence="2">The sequence shown here is derived from an EMBL/GenBank/DDBJ whole genome shotgun (WGS) entry which is preliminary data.</text>
</comment>
<organism evidence="2 3">
    <name type="scientific">Phrynocephalus forsythii</name>
    <dbReference type="NCBI Taxonomy" id="171643"/>
    <lineage>
        <taxon>Eukaryota</taxon>
        <taxon>Metazoa</taxon>
        <taxon>Chordata</taxon>
        <taxon>Craniata</taxon>
        <taxon>Vertebrata</taxon>
        <taxon>Euteleostomi</taxon>
        <taxon>Lepidosauria</taxon>
        <taxon>Squamata</taxon>
        <taxon>Bifurcata</taxon>
        <taxon>Unidentata</taxon>
        <taxon>Episquamata</taxon>
        <taxon>Toxicofera</taxon>
        <taxon>Iguania</taxon>
        <taxon>Acrodonta</taxon>
        <taxon>Agamidae</taxon>
        <taxon>Agaminae</taxon>
        <taxon>Phrynocephalus</taxon>
    </lineage>
</organism>
<reference evidence="2" key="1">
    <citation type="journal article" date="2023" name="DNA Res.">
        <title>Chromosome-level genome assembly of Phrynocephalus forsythii using third-generation DNA sequencing and Hi-C analysis.</title>
        <authorList>
            <person name="Qi Y."/>
            <person name="Zhao W."/>
            <person name="Zhao Y."/>
            <person name="Niu C."/>
            <person name="Cao S."/>
            <person name="Zhang Y."/>
        </authorList>
    </citation>
    <scope>NUCLEOTIDE SEQUENCE</scope>
    <source>
        <tissue evidence="2">Muscle</tissue>
    </source>
</reference>
<evidence type="ECO:0000313" key="2">
    <source>
        <dbReference type="EMBL" id="KAJ7344557.1"/>
    </source>
</evidence>
<dbReference type="AlphaFoldDB" id="A0A9Q0Y647"/>
<keyword evidence="3" id="KW-1185">Reference proteome</keyword>
<protein>
    <submittedName>
        <fullName evidence="2">Uncharacterized protein</fullName>
    </submittedName>
</protein>
<gene>
    <name evidence="2" type="ORF">JRQ81_000507</name>
</gene>
<feature type="compositionally biased region" description="Polar residues" evidence="1">
    <location>
        <begin position="28"/>
        <end position="38"/>
    </location>
</feature>
<sequence length="164" mass="16210">MTTRVAPEGGKHSQLGLPRKQRGGLSALTGSGVSTTVSAAPPRHGKQSPIPAPRGAQQPAPDGQGHGLRQPARVPVAAPPASDRPARLPACLPACLPASPLPPSLLSFRGCSRPGSPFLRQGRTAPPAAPEPEPEGGKGEGRPAGSGSRSGWEGKKGGGGGGGG</sequence>
<proteinExistence type="predicted"/>
<feature type="compositionally biased region" description="Low complexity" evidence="1">
    <location>
        <begin position="69"/>
        <end position="98"/>
    </location>
</feature>
<evidence type="ECO:0000256" key="1">
    <source>
        <dbReference type="SAM" id="MobiDB-lite"/>
    </source>
</evidence>
<evidence type="ECO:0000313" key="3">
    <source>
        <dbReference type="Proteomes" id="UP001142489"/>
    </source>
</evidence>